<dbReference type="Proteomes" id="UP000460272">
    <property type="component" value="Unassembled WGS sequence"/>
</dbReference>
<evidence type="ECO:0000313" key="3">
    <source>
        <dbReference type="EMBL" id="TVZ03864.1"/>
    </source>
</evidence>
<keyword evidence="4" id="KW-1185">Reference proteome</keyword>
<dbReference type="InterPro" id="IPR015424">
    <property type="entry name" value="PyrdxlP-dep_Trfase"/>
</dbReference>
<gene>
    <name evidence="3" type="ORF">EAS64_15560</name>
</gene>
<protein>
    <submittedName>
        <fullName evidence="3">Aspartate aminotransferase family protein</fullName>
    </submittedName>
</protein>
<accession>A0A6P2BXR5</accession>
<dbReference type="SUPFAM" id="SSF53383">
    <property type="entry name" value="PLP-dependent transferases"/>
    <property type="match status" value="1"/>
</dbReference>
<keyword evidence="2" id="KW-0663">Pyridoxal phosphate</keyword>
<proteinExistence type="inferred from homology"/>
<dbReference type="PROSITE" id="PS00600">
    <property type="entry name" value="AA_TRANSFER_CLASS_3"/>
    <property type="match status" value="1"/>
</dbReference>
<dbReference type="InterPro" id="IPR015421">
    <property type="entry name" value="PyrdxlP-dep_Trfase_major"/>
</dbReference>
<dbReference type="OrthoDB" id="3422001at2"/>
<comment type="similarity">
    <text evidence="1">Belongs to the class-III pyridoxal-phosphate-dependent aminotransferase family.</text>
</comment>
<evidence type="ECO:0000313" key="4">
    <source>
        <dbReference type="Proteomes" id="UP000460272"/>
    </source>
</evidence>
<dbReference type="InterPro" id="IPR049704">
    <property type="entry name" value="Aminotrans_3_PPA_site"/>
</dbReference>
<dbReference type="GO" id="GO:0008483">
    <property type="term" value="F:transaminase activity"/>
    <property type="evidence" value="ECO:0007669"/>
    <property type="project" value="UniProtKB-KW"/>
</dbReference>
<dbReference type="InterPro" id="IPR005814">
    <property type="entry name" value="Aminotrans_3"/>
</dbReference>
<evidence type="ECO:0000256" key="2">
    <source>
        <dbReference type="ARBA" id="ARBA00022898"/>
    </source>
</evidence>
<evidence type="ECO:0000256" key="1">
    <source>
        <dbReference type="ARBA" id="ARBA00008954"/>
    </source>
</evidence>
<keyword evidence="3" id="KW-0808">Transferase</keyword>
<comment type="caution">
    <text evidence="3">The sequence shown here is derived from an EMBL/GenBank/DDBJ whole genome shotgun (WGS) entry which is preliminary data.</text>
</comment>
<dbReference type="Gene3D" id="3.90.1150.10">
    <property type="entry name" value="Aspartate Aminotransferase, domain 1"/>
    <property type="match status" value="1"/>
</dbReference>
<reference evidence="3 4" key="1">
    <citation type="submission" date="2018-11" db="EMBL/GenBank/DDBJ databases">
        <title>Trebonia kvetii gen.nov., sp.nov., a novel acidophilic actinobacterium, and proposal of the new actinobacterial family Treboniaceae fam. nov.</title>
        <authorList>
            <person name="Rapoport D."/>
            <person name="Sagova-Mareckova M."/>
            <person name="Sedlacek I."/>
            <person name="Provaznik J."/>
            <person name="Kralova S."/>
            <person name="Pavlinic D."/>
            <person name="Benes V."/>
            <person name="Kopecky J."/>
        </authorList>
    </citation>
    <scope>NUCLEOTIDE SEQUENCE [LARGE SCALE GENOMIC DNA]</scope>
    <source>
        <strain evidence="3 4">15Tr583</strain>
    </source>
</reference>
<dbReference type="GO" id="GO:0030170">
    <property type="term" value="F:pyridoxal phosphate binding"/>
    <property type="evidence" value="ECO:0007669"/>
    <property type="project" value="InterPro"/>
</dbReference>
<dbReference type="InterPro" id="IPR015422">
    <property type="entry name" value="PyrdxlP-dep_Trfase_small"/>
</dbReference>
<dbReference type="PANTHER" id="PTHR43094">
    <property type="entry name" value="AMINOTRANSFERASE"/>
    <property type="match status" value="1"/>
</dbReference>
<keyword evidence="3" id="KW-0032">Aminotransferase</keyword>
<name>A0A6P2BXR5_9ACTN</name>
<dbReference type="AlphaFoldDB" id="A0A6P2BXR5"/>
<dbReference type="EMBL" id="RPFW01000003">
    <property type="protein sequence ID" value="TVZ03864.1"/>
    <property type="molecule type" value="Genomic_DNA"/>
</dbReference>
<dbReference type="RefSeq" id="WP_145853735.1">
    <property type="nucleotide sequence ID" value="NZ_RPFW01000003.1"/>
</dbReference>
<dbReference type="PANTHER" id="PTHR43094:SF1">
    <property type="entry name" value="AMINOTRANSFERASE CLASS-III"/>
    <property type="match status" value="1"/>
</dbReference>
<organism evidence="3 4">
    <name type="scientific">Trebonia kvetii</name>
    <dbReference type="NCBI Taxonomy" id="2480626"/>
    <lineage>
        <taxon>Bacteria</taxon>
        <taxon>Bacillati</taxon>
        <taxon>Actinomycetota</taxon>
        <taxon>Actinomycetes</taxon>
        <taxon>Streptosporangiales</taxon>
        <taxon>Treboniaceae</taxon>
        <taxon>Trebonia</taxon>
    </lineage>
</organism>
<sequence length="271" mass="29385">MIGEPISAAAGVHIPHPGYWPMVREICDRYGVLLICDEVITGFGRTGRMFATEHWGIVPDITVAAKALTSGYVPIGAVIASRHVADAFTGPAGTAFDHRITFGGNPVSCAAGLANLDVIERELLVRNAADTGGYLFSRLQELYRYDEDRPVTEGIVRPGFSYCTFGYLLSASGLRKVLSCGFERALIPVDELLPALCMDHPREDIRLLYPKRLSAHALEPALITQLPKREAGSDTESSAFVVNKKASAERDRPVTALAKHMDAVWSSAETA</sequence>
<dbReference type="Gene3D" id="3.40.640.10">
    <property type="entry name" value="Type I PLP-dependent aspartate aminotransferase-like (Major domain)"/>
    <property type="match status" value="1"/>
</dbReference>
<dbReference type="Pfam" id="PF00202">
    <property type="entry name" value="Aminotran_3"/>
    <property type="match status" value="1"/>
</dbReference>